<feature type="region of interest" description="Disordered" evidence="1">
    <location>
        <begin position="65"/>
        <end position="104"/>
    </location>
</feature>
<dbReference type="Proteomes" id="UP000837857">
    <property type="component" value="Chromosome 27"/>
</dbReference>
<accession>A0ABN8IN84</accession>
<sequence>MGLERRSAAGTEGDATDNAHAPSIHYLVILTSRVRTTPRRLQTNGDAPPLLFGRGGGRCVDHAPRIPVSKPIPANFTPVASRPPSTADQCRALPRDRRTRNGPK</sequence>
<name>A0ABN8IN84_9NEOP</name>
<evidence type="ECO:0000256" key="1">
    <source>
        <dbReference type="SAM" id="MobiDB-lite"/>
    </source>
</evidence>
<reference evidence="2" key="1">
    <citation type="submission" date="2022-03" db="EMBL/GenBank/DDBJ databases">
        <authorList>
            <person name="Martin H S."/>
        </authorList>
    </citation>
    <scope>NUCLEOTIDE SEQUENCE</scope>
</reference>
<organism evidence="2 3">
    <name type="scientific">Iphiclides podalirius</name>
    <name type="common">scarce swallowtail</name>
    <dbReference type="NCBI Taxonomy" id="110791"/>
    <lineage>
        <taxon>Eukaryota</taxon>
        <taxon>Metazoa</taxon>
        <taxon>Ecdysozoa</taxon>
        <taxon>Arthropoda</taxon>
        <taxon>Hexapoda</taxon>
        <taxon>Insecta</taxon>
        <taxon>Pterygota</taxon>
        <taxon>Neoptera</taxon>
        <taxon>Endopterygota</taxon>
        <taxon>Lepidoptera</taxon>
        <taxon>Glossata</taxon>
        <taxon>Ditrysia</taxon>
        <taxon>Papilionoidea</taxon>
        <taxon>Papilionidae</taxon>
        <taxon>Papilioninae</taxon>
        <taxon>Iphiclides</taxon>
    </lineage>
</organism>
<keyword evidence="3" id="KW-1185">Reference proteome</keyword>
<gene>
    <name evidence="2" type="ORF">IPOD504_LOCUS11229</name>
</gene>
<dbReference type="EMBL" id="OW152839">
    <property type="protein sequence ID" value="CAH2060910.1"/>
    <property type="molecule type" value="Genomic_DNA"/>
</dbReference>
<feature type="region of interest" description="Disordered" evidence="1">
    <location>
        <begin position="1"/>
        <end position="22"/>
    </location>
</feature>
<evidence type="ECO:0000313" key="3">
    <source>
        <dbReference type="Proteomes" id="UP000837857"/>
    </source>
</evidence>
<feature type="non-terminal residue" evidence="2">
    <location>
        <position position="1"/>
    </location>
</feature>
<protein>
    <submittedName>
        <fullName evidence="2">Uncharacterized protein</fullName>
    </submittedName>
</protein>
<evidence type="ECO:0000313" key="2">
    <source>
        <dbReference type="EMBL" id="CAH2060910.1"/>
    </source>
</evidence>
<proteinExistence type="predicted"/>